<feature type="transmembrane region" description="Helical" evidence="2">
    <location>
        <begin position="162"/>
        <end position="184"/>
    </location>
</feature>
<dbReference type="PRINTS" id="PR01217">
    <property type="entry name" value="PRICHEXTENSN"/>
</dbReference>
<reference evidence="3 4" key="1">
    <citation type="journal article" date="2019" name="Emerg. Microbes Infect.">
        <title>Comprehensive subspecies identification of 175 nontuberculous mycobacteria species based on 7547 genomic profiles.</title>
        <authorList>
            <person name="Matsumoto Y."/>
            <person name="Kinjo T."/>
            <person name="Motooka D."/>
            <person name="Nabeya D."/>
            <person name="Jung N."/>
            <person name="Uechi K."/>
            <person name="Horii T."/>
            <person name="Iida T."/>
            <person name="Fujita J."/>
            <person name="Nakamura S."/>
        </authorList>
    </citation>
    <scope>NUCLEOTIDE SEQUENCE [LARGE SCALE GENOMIC DNA]</scope>
    <source>
        <strain evidence="3 4">JCM 15657</strain>
    </source>
</reference>
<keyword evidence="2" id="KW-0812">Transmembrane</keyword>
<feature type="transmembrane region" description="Helical" evidence="2">
    <location>
        <begin position="285"/>
        <end position="309"/>
    </location>
</feature>
<feature type="compositionally biased region" description="Pro residues" evidence="1">
    <location>
        <begin position="23"/>
        <end position="92"/>
    </location>
</feature>
<feature type="region of interest" description="Disordered" evidence="1">
    <location>
        <begin position="330"/>
        <end position="350"/>
    </location>
</feature>
<name>A0A7I7NGW4_9MYCO</name>
<evidence type="ECO:0000313" key="4">
    <source>
        <dbReference type="Proteomes" id="UP000466396"/>
    </source>
</evidence>
<dbReference type="RefSeq" id="WP_163745424.1">
    <property type="nucleotide sequence ID" value="NZ_AP022581.1"/>
</dbReference>
<feature type="transmembrane region" description="Helical" evidence="2">
    <location>
        <begin position="216"/>
        <end position="249"/>
    </location>
</feature>
<dbReference type="PANTHER" id="PTHR24216">
    <property type="entry name" value="PAXILLIN-RELATED"/>
    <property type="match status" value="1"/>
</dbReference>
<dbReference type="AlphaFoldDB" id="A0A7I7NGW4"/>
<evidence type="ECO:0000313" key="3">
    <source>
        <dbReference type="EMBL" id="BBX95892.1"/>
    </source>
</evidence>
<gene>
    <name evidence="3" type="ORF">MLAC_11860</name>
</gene>
<dbReference type="Proteomes" id="UP000466396">
    <property type="component" value="Chromosome"/>
</dbReference>
<protein>
    <recommendedName>
        <fullName evidence="5">Proline and glycine rich transmembrane protein</fullName>
    </recommendedName>
</protein>
<feature type="region of interest" description="Disordered" evidence="1">
    <location>
        <begin position="1"/>
        <end position="92"/>
    </location>
</feature>
<evidence type="ECO:0008006" key="5">
    <source>
        <dbReference type="Google" id="ProtNLM"/>
    </source>
</evidence>
<feature type="transmembrane region" description="Helical" evidence="2">
    <location>
        <begin position="115"/>
        <end position="142"/>
    </location>
</feature>
<dbReference type="EMBL" id="AP022581">
    <property type="protein sequence ID" value="BBX95892.1"/>
    <property type="molecule type" value="Genomic_DNA"/>
</dbReference>
<sequence length="350" mass="35754">MSQPPEYPGNPADAQGGNQAPQGYPPPRHGAPPPPPPPPPGYGPPPGGYPPPPGPPPGGYAPPGYTPPPPPPGYGPPPGGYPPQPGFGAPPTPGFNVGDAISWAWSRFTQNAATLIVPVLAYVLVIAAVIGVMIGLVTVFSSTSTTTYTDAYGNTYESVHGSIGPVGVIVMVLGYLALFVVAVYMHAGITTGCLDIADGRPVTIGTFFRPRNLGLVLVTALLLVIGTTIGTVLCVIPGLIFGFLAQFAIAFAVDRSTSPVDSIKASFTTARSNIGGTLLSWLVQYAAVLIGELLCFVGMLVGIPVAALIQIYTYRKLSGGQVVELAQPAPPVGIPPGPPPPPPPPGPQMA</sequence>
<evidence type="ECO:0000256" key="2">
    <source>
        <dbReference type="SAM" id="Phobius"/>
    </source>
</evidence>
<keyword evidence="2" id="KW-1133">Transmembrane helix</keyword>
<accession>A0A7I7NGW4</accession>
<keyword evidence="4" id="KW-1185">Reference proteome</keyword>
<evidence type="ECO:0000256" key="1">
    <source>
        <dbReference type="SAM" id="MobiDB-lite"/>
    </source>
</evidence>
<dbReference type="KEGG" id="mlj:MLAC_11860"/>
<proteinExistence type="predicted"/>
<organism evidence="3 4">
    <name type="scientific">Mycobacterium lacus</name>
    <dbReference type="NCBI Taxonomy" id="169765"/>
    <lineage>
        <taxon>Bacteria</taxon>
        <taxon>Bacillati</taxon>
        <taxon>Actinomycetota</taxon>
        <taxon>Actinomycetes</taxon>
        <taxon>Mycobacteriales</taxon>
        <taxon>Mycobacteriaceae</taxon>
        <taxon>Mycobacterium</taxon>
    </lineage>
</organism>
<keyword evidence="2" id="KW-0472">Membrane</keyword>